<dbReference type="Proteomes" id="UP000827872">
    <property type="component" value="Linkage Group LG07"/>
</dbReference>
<dbReference type="EMBL" id="CM037620">
    <property type="protein sequence ID" value="KAH7995251.1"/>
    <property type="molecule type" value="Genomic_DNA"/>
</dbReference>
<reference evidence="1" key="1">
    <citation type="submission" date="2021-08" db="EMBL/GenBank/DDBJ databases">
        <title>The first chromosome-level gecko genome reveals the dynamic sex chromosomes of Neotropical dwarf geckos (Sphaerodactylidae: Sphaerodactylus).</title>
        <authorList>
            <person name="Pinto B.J."/>
            <person name="Keating S.E."/>
            <person name="Gamble T."/>
        </authorList>
    </citation>
    <scope>NUCLEOTIDE SEQUENCE</scope>
    <source>
        <strain evidence="1">TG3544</strain>
    </source>
</reference>
<evidence type="ECO:0000313" key="1">
    <source>
        <dbReference type="EMBL" id="KAH7995251.1"/>
    </source>
</evidence>
<comment type="caution">
    <text evidence="1">The sequence shown here is derived from an EMBL/GenBank/DDBJ whole genome shotgun (WGS) entry which is preliminary data.</text>
</comment>
<keyword evidence="2" id="KW-1185">Reference proteome</keyword>
<proteinExistence type="predicted"/>
<protein>
    <submittedName>
        <fullName evidence="1">Uncharacterized protein</fullName>
    </submittedName>
</protein>
<gene>
    <name evidence="1" type="ORF">K3G42_023555</name>
</gene>
<name>A0ACB8ERN2_9SAUR</name>
<evidence type="ECO:0000313" key="2">
    <source>
        <dbReference type="Proteomes" id="UP000827872"/>
    </source>
</evidence>
<organism evidence="1 2">
    <name type="scientific">Sphaerodactylus townsendi</name>
    <dbReference type="NCBI Taxonomy" id="933632"/>
    <lineage>
        <taxon>Eukaryota</taxon>
        <taxon>Metazoa</taxon>
        <taxon>Chordata</taxon>
        <taxon>Craniata</taxon>
        <taxon>Vertebrata</taxon>
        <taxon>Euteleostomi</taxon>
        <taxon>Lepidosauria</taxon>
        <taxon>Squamata</taxon>
        <taxon>Bifurcata</taxon>
        <taxon>Gekkota</taxon>
        <taxon>Sphaerodactylidae</taxon>
        <taxon>Sphaerodactylus</taxon>
    </lineage>
</organism>
<accession>A0ACB8ERN2</accession>
<sequence>MPRGEKLLSSEEDSEGSQRSQENLGRAASHQRSEPSRRNEKARKMVDGGSAAPSNSPMHSGVPSQDCLMAQTEQEEASNPEESDSETQGKEEGELLSDQEDLEEMQVTEQSSRLFKIEDYHYLLSKSVAALHLGEAKSSEGSSKCKSTSLHKGDGEFFPPHPDSKRVFPFPEYFETQVTNQWDKPAANKRCPNYLRKLYDLPAYANNILQVPIIDGPVAALQSSGLVSKDGRGQIKDMQDRRSDQFCKRTHEATAMAIRASATASIVSRASIVWARKVLELIPPTETKAIEGVNRMLKAASFAADATLDAVTFSARSLASSVATRRLLWLRAWQTDWRSKTMVSECAFHGHKLFGEELNEFLVDPKEKPKHLPKQACGLDKKPSSQSFFRPQQSTSQFKRDNFRRPYWNQGRQQFKKCFTSKKGLFPDRYQQDNRQPKA</sequence>